<dbReference type="OrthoDB" id="3626597at2759"/>
<name>A0A0C4E962_MAGP6</name>
<feature type="chain" id="PRO_5009385868" evidence="8">
    <location>
        <begin position="22"/>
        <end position="457"/>
    </location>
</feature>
<dbReference type="SUPFAM" id="SSF53187">
    <property type="entry name" value="Zn-dependent exopeptidases"/>
    <property type="match status" value="1"/>
</dbReference>
<evidence type="ECO:0000256" key="7">
    <source>
        <dbReference type="PROSITE-ProRule" id="PRU01379"/>
    </source>
</evidence>
<reference evidence="10" key="3">
    <citation type="submission" date="2011-03" db="EMBL/GenBank/DDBJ databases">
        <title>Annotation of Magnaporthe poae ATCC 64411.</title>
        <authorList>
            <person name="Ma L.-J."/>
            <person name="Dead R."/>
            <person name="Young S.K."/>
            <person name="Zeng Q."/>
            <person name="Gargeya S."/>
            <person name="Fitzgerald M."/>
            <person name="Haas B."/>
            <person name="Abouelleil A."/>
            <person name="Alvarado L."/>
            <person name="Arachchi H.M."/>
            <person name="Berlin A."/>
            <person name="Brown A."/>
            <person name="Chapman S.B."/>
            <person name="Chen Z."/>
            <person name="Dunbar C."/>
            <person name="Freedman E."/>
            <person name="Gearin G."/>
            <person name="Gellesch M."/>
            <person name="Goldberg J."/>
            <person name="Griggs A."/>
            <person name="Gujja S."/>
            <person name="Heiman D."/>
            <person name="Howarth C."/>
            <person name="Larson L."/>
            <person name="Lui A."/>
            <person name="MacDonald P.J.P."/>
            <person name="Mehta T."/>
            <person name="Montmayeur A."/>
            <person name="Murphy C."/>
            <person name="Neiman D."/>
            <person name="Pearson M."/>
            <person name="Priest M."/>
            <person name="Roberts A."/>
            <person name="Saif S."/>
            <person name="Shea T."/>
            <person name="Shenoy N."/>
            <person name="Sisk P."/>
            <person name="Stolte C."/>
            <person name="Sykes S."/>
            <person name="Yandava C."/>
            <person name="Wortman J."/>
            <person name="Nusbaum C."/>
            <person name="Birren B."/>
        </authorList>
    </citation>
    <scope>NUCLEOTIDE SEQUENCE</scope>
    <source>
        <strain evidence="10">ATCC 64411</strain>
    </source>
</reference>
<dbReference type="AlphaFoldDB" id="A0A0C4E962"/>
<reference evidence="10" key="2">
    <citation type="submission" date="2010-05" db="EMBL/GenBank/DDBJ databases">
        <title>The Genome Sequence of Magnaporthe poae strain ATCC 64411.</title>
        <authorList>
            <consortium name="The Broad Institute Genome Sequencing Platform"/>
            <consortium name="Broad Institute Genome Sequencing Center for Infectious Disease"/>
            <person name="Ma L.-J."/>
            <person name="Dead R."/>
            <person name="Young S."/>
            <person name="Zeng Q."/>
            <person name="Koehrsen M."/>
            <person name="Alvarado L."/>
            <person name="Berlin A."/>
            <person name="Chapman S.B."/>
            <person name="Chen Z."/>
            <person name="Freedman E."/>
            <person name="Gellesch M."/>
            <person name="Goldberg J."/>
            <person name="Griggs A."/>
            <person name="Gujja S."/>
            <person name="Heilman E.R."/>
            <person name="Heiman D."/>
            <person name="Hepburn T."/>
            <person name="Howarth C."/>
            <person name="Jen D."/>
            <person name="Larson L."/>
            <person name="Mehta T."/>
            <person name="Neiman D."/>
            <person name="Pearson M."/>
            <person name="Roberts A."/>
            <person name="Saif S."/>
            <person name="Shea T."/>
            <person name="Shenoy N."/>
            <person name="Sisk P."/>
            <person name="Stolte C."/>
            <person name="Sykes S."/>
            <person name="Walk T."/>
            <person name="White J."/>
            <person name="Yandava C."/>
            <person name="Haas B."/>
            <person name="Nusbaum C."/>
            <person name="Birren B."/>
        </authorList>
    </citation>
    <scope>NUCLEOTIDE SEQUENCE</scope>
    <source>
        <strain evidence="10">ATCC 64411</strain>
    </source>
</reference>
<feature type="signal peptide" evidence="8">
    <location>
        <begin position="1"/>
        <end position="21"/>
    </location>
</feature>
<evidence type="ECO:0000313" key="12">
    <source>
        <dbReference type="Proteomes" id="UP000011715"/>
    </source>
</evidence>
<dbReference type="Pfam" id="PF00246">
    <property type="entry name" value="Peptidase_M14"/>
    <property type="match status" value="1"/>
</dbReference>
<dbReference type="VEuPathDB" id="FungiDB:MAPG_09141"/>
<reference evidence="11" key="4">
    <citation type="journal article" date="2015" name="G3 (Bethesda)">
        <title>Genome sequences of three phytopathogenic species of the Magnaporthaceae family of fungi.</title>
        <authorList>
            <person name="Okagaki L.H."/>
            <person name="Nunes C.C."/>
            <person name="Sailsbery J."/>
            <person name="Clay B."/>
            <person name="Brown D."/>
            <person name="John T."/>
            <person name="Oh Y."/>
            <person name="Young N."/>
            <person name="Fitzgerald M."/>
            <person name="Haas B.J."/>
            <person name="Zeng Q."/>
            <person name="Young S."/>
            <person name="Adiconis X."/>
            <person name="Fan L."/>
            <person name="Levin J.Z."/>
            <person name="Mitchell T.K."/>
            <person name="Okubara P.A."/>
            <person name="Farman M.L."/>
            <person name="Kohn L.M."/>
            <person name="Birren B."/>
            <person name="Ma L.-J."/>
            <person name="Dean R.A."/>
        </authorList>
    </citation>
    <scope>NUCLEOTIDE SEQUENCE</scope>
    <source>
        <strain evidence="11">ATCC 64411 / 73-15</strain>
    </source>
</reference>
<evidence type="ECO:0000256" key="1">
    <source>
        <dbReference type="ARBA" id="ARBA00001947"/>
    </source>
</evidence>
<keyword evidence="4" id="KW-0378">Hydrolase</keyword>
<feature type="domain" description="Peptidase M14" evidence="9">
    <location>
        <begin position="79"/>
        <end position="454"/>
    </location>
</feature>
<reference evidence="11" key="5">
    <citation type="submission" date="2015-06" db="UniProtKB">
        <authorList>
            <consortium name="EnsemblFungi"/>
        </authorList>
    </citation>
    <scope>IDENTIFICATION</scope>
    <source>
        <strain evidence="11">ATCC 64411</strain>
    </source>
</reference>
<keyword evidence="12" id="KW-1185">Reference proteome</keyword>
<evidence type="ECO:0000313" key="11">
    <source>
        <dbReference type="EnsemblFungi" id="MAPG_09141T0"/>
    </source>
</evidence>
<reference evidence="12" key="1">
    <citation type="submission" date="2010-05" db="EMBL/GenBank/DDBJ databases">
        <title>The genome sequence of Magnaporthe poae strain ATCC 64411.</title>
        <authorList>
            <person name="Ma L.-J."/>
            <person name="Dead R."/>
            <person name="Young S."/>
            <person name="Zeng Q."/>
            <person name="Koehrsen M."/>
            <person name="Alvarado L."/>
            <person name="Berlin A."/>
            <person name="Chapman S.B."/>
            <person name="Chen Z."/>
            <person name="Freedman E."/>
            <person name="Gellesch M."/>
            <person name="Goldberg J."/>
            <person name="Griggs A."/>
            <person name="Gujja S."/>
            <person name="Heilman E.R."/>
            <person name="Heiman D."/>
            <person name="Hepburn T."/>
            <person name="Howarth C."/>
            <person name="Jen D."/>
            <person name="Larson L."/>
            <person name="Mehta T."/>
            <person name="Neiman D."/>
            <person name="Pearson M."/>
            <person name="Roberts A."/>
            <person name="Saif S."/>
            <person name="Shea T."/>
            <person name="Shenoy N."/>
            <person name="Sisk P."/>
            <person name="Stolte C."/>
            <person name="Sykes S."/>
            <person name="Walk T."/>
            <person name="White J."/>
            <person name="Yandava C."/>
            <person name="Haas B."/>
            <person name="Nusbaum C."/>
            <person name="Birren B."/>
        </authorList>
    </citation>
    <scope>NUCLEOTIDE SEQUENCE [LARGE SCALE GENOMIC DNA]</scope>
    <source>
        <strain evidence="12">ATCC 64411 / 73-15</strain>
    </source>
</reference>
<evidence type="ECO:0000256" key="4">
    <source>
        <dbReference type="ARBA" id="ARBA00022801"/>
    </source>
</evidence>
<feature type="active site" description="Proton donor/acceptor" evidence="7">
    <location>
        <position position="413"/>
    </location>
</feature>
<dbReference type="EMBL" id="ADBL01002243">
    <property type="status" value="NOT_ANNOTATED_CDS"/>
    <property type="molecule type" value="Genomic_DNA"/>
</dbReference>
<dbReference type="Gene3D" id="3.40.630.10">
    <property type="entry name" value="Zn peptidases"/>
    <property type="match status" value="1"/>
</dbReference>
<dbReference type="PROSITE" id="PS52035">
    <property type="entry name" value="PEPTIDASE_M14"/>
    <property type="match status" value="1"/>
</dbReference>
<dbReference type="Proteomes" id="UP000011715">
    <property type="component" value="Unassembled WGS sequence"/>
</dbReference>
<dbReference type="STRING" id="644358.A0A0C4E962"/>
<protein>
    <submittedName>
        <fullName evidence="10">Carboxypeptidase A</fullName>
    </submittedName>
</protein>
<dbReference type="eggNOG" id="KOG2650">
    <property type="taxonomic scope" value="Eukaryota"/>
</dbReference>
<gene>
    <name evidence="10" type="ORF">MAPG_09141</name>
</gene>
<proteinExistence type="inferred from homology"/>
<dbReference type="PROSITE" id="PS51257">
    <property type="entry name" value="PROKAR_LIPOPROTEIN"/>
    <property type="match status" value="1"/>
</dbReference>
<evidence type="ECO:0000256" key="5">
    <source>
        <dbReference type="ARBA" id="ARBA00022833"/>
    </source>
</evidence>
<dbReference type="EnsemblFungi" id="MAPG_09141T0">
    <property type="protein sequence ID" value="MAPG_09141T0"/>
    <property type="gene ID" value="MAPG_09141"/>
</dbReference>
<organism evidence="11 12">
    <name type="scientific">Magnaporthiopsis poae (strain ATCC 64411 / 73-15)</name>
    <name type="common">Kentucky bluegrass fungus</name>
    <name type="synonym">Magnaporthe poae</name>
    <dbReference type="NCBI Taxonomy" id="644358"/>
    <lineage>
        <taxon>Eukaryota</taxon>
        <taxon>Fungi</taxon>
        <taxon>Dikarya</taxon>
        <taxon>Ascomycota</taxon>
        <taxon>Pezizomycotina</taxon>
        <taxon>Sordariomycetes</taxon>
        <taxon>Sordariomycetidae</taxon>
        <taxon>Magnaporthales</taxon>
        <taxon>Magnaporthaceae</taxon>
        <taxon>Magnaporthiopsis</taxon>
    </lineage>
</organism>
<keyword evidence="8" id="KW-0732">Signal</keyword>
<accession>A0A0C4E962</accession>
<dbReference type="PANTHER" id="PTHR11705">
    <property type="entry name" value="PROTEASE FAMILY M14 CARBOXYPEPTIDASE A,B"/>
    <property type="match status" value="1"/>
</dbReference>
<dbReference type="GO" id="GO:0006508">
    <property type="term" value="P:proteolysis"/>
    <property type="evidence" value="ECO:0007669"/>
    <property type="project" value="UniProtKB-KW"/>
</dbReference>
<comment type="similarity">
    <text evidence="2 7">Belongs to the peptidase M14 family.</text>
</comment>
<evidence type="ECO:0000256" key="3">
    <source>
        <dbReference type="ARBA" id="ARBA00022670"/>
    </source>
</evidence>
<dbReference type="InterPro" id="IPR000834">
    <property type="entry name" value="Peptidase_M14"/>
</dbReference>
<evidence type="ECO:0000256" key="6">
    <source>
        <dbReference type="ARBA" id="ARBA00023049"/>
    </source>
</evidence>
<dbReference type="GO" id="GO:0004181">
    <property type="term" value="F:metallocarboxypeptidase activity"/>
    <property type="evidence" value="ECO:0007669"/>
    <property type="project" value="InterPro"/>
</dbReference>
<dbReference type="SMART" id="SM00631">
    <property type="entry name" value="Zn_pept"/>
    <property type="match status" value="1"/>
</dbReference>
<evidence type="ECO:0000256" key="8">
    <source>
        <dbReference type="SAM" id="SignalP"/>
    </source>
</evidence>
<dbReference type="EMBL" id="GL876974">
    <property type="protein sequence ID" value="KLU90177.1"/>
    <property type="molecule type" value="Genomic_DNA"/>
</dbReference>
<dbReference type="GO" id="GO:0008270">
    <property type="term" value="F:zinc ion binding"/>
    <property type="evidence" value="ECO:0007669"/>
    <property type="project" value="InterPro"/>
</dbReference>
<evidence type="ECO:0000256" key="2">
    <source>
        <dbReference type="ARBA" id="ARBA00005988"/>
    </source>
</evidence>
<evidence type="ECO:0000313" key="10">
    <source>
        <dbReference type="EMBL" id="KLU90177.1"/>
    </source>
</evidence>
<comment type="cofactor">
    <cofactor evidence="1">
        <name>Zn(2+)</name>
        <dbReference type="ChEBI" id="CHEBI:29105"/>
    </cofactor>
</comment>
<keyword evidence="6" id="KW-0482">Metalloprotease</keyword>
<evidence type="ECO:0000259" key="9">
    <source>
        <dbReference type="PROSITE" id="PS52035"/>
    </source>
</evidence>
<sequence length="457" mass="50252">MIPRMNLSILLYYLWVWGASACMTEMESRGEHPIYRRQGSGGDGNGTFLPISTTDRFAGGNNTPRGVGSQPGGGPTVSSIMSMAEVKSASQALAKRFKDVELFDAPEKTHNNATFFGLRVGGKGDKGKPGNYRGYSVLLFAAAHARERGGPDHLLYFVSDLLWAREEKKGLTYGGIRYTARQVANALDLGLVVIPVANPDGVTYDQETNSCWRKNRNPKNATAGDPASIGVDLNRNYDVAWDVDKYMAPETIGTDPLFDPRNPASQLYHGSAAFSEPETRNVRWVLDSHPNIGWLADLHSVAGMVIHGWCFDTIQSDDRDMNWRNPAYDGKRGVLPDRPGFEYREYMDQRDWDTLSLTAGRIAGGMNNAGTRSFPSWEAMHGVGPSTGCSVDHAYSRHIVDRSKNKVFGFGIEFGYGNNAAAEQGFCPFYPDQAEFDTTRYTAGAGLMELLLQAGKK</sequence>
<keyword evidence="3" id="KW-0645">Protease</keyword>
<keyword evidence="5" id="KW-0862">Zinc</keyword>
<keyword evidence="10" id="KW-0121">Carboxypeptidase</keyword>
<dbReference type="PANTHER" id="PTHR11705:SF143">
    <property type="entry name" value="SLL0236 PROTEIN"/>
    <property type="match status" value="1"/>
</dbReference>